<gene>
    <name evidence="2" type="ORF">CASFOL_041215</name>
</gene>
<dbReference type="InterPro" id="IPR001810">
    <property type="entry name" value="F-box_dom"/>
</dbReference>
<sequence length="218" mass="24843">MEGEMDTNLNIDLTLSSTEEENKLEIAGNCSHEAGQKHALYVTTISSLPDDVMFDILVRLPARDIYDSARLVCSSWLKIIRTRYFYRAHFQQSTWGLLIYHKGLEYHRPVSISTQKDQIEISYFKHKFIGRRVSSSCNGLVVNYLRLPNELHISNPATKRHFALPPFPAERQPPFGSAAIAYAAASMEYKVLRTFLPYKGLIPKARYCAILTIGVDKD</sequence>
<evidence type="ECO:0000259" key="1">
    <source>
        <dbReference type="PROSITE" id="PS50181"/>
    </source>
</evidence>
<dbReference type="AlphaFoldDB" id="A0ABD3BE71"/>
<dbReference type="InterPro" id="IPR050796">
    <property type="entry name" value="SCF_F-box_component"/>
</dbReference>
<dbReference type="SMART" id="SM00256">
    <property type="entry name" value="FBOX"/>
    <property type="match status" value="1"/>
</dbReference>
<dbReference type="InterPro" id="IPR036047">
    <property type="entry name" value="F-box-like_dom_sf"/>
</dbReference>
<dbReference type="Gene3D" id="1.20.1280.50">
    <property type="match status" value="1"/>
</dbReference>
<comment type="caution">
    <text evidence="2">The sequence shown here is derived from an EMBL/GenBank/DDBJ whole genome shotgun (WGS) entry which is preliminary data.</text>
</comment>
<dbReference type="Pfam" id="PF12937">
    <property type="entry name" value="F-box-like"/>
    <property type="match status" value="1"/>
</dbReference>
<name>A0ABD3BE71_9LAMI</name>
<protein>
    <recommendedName>
        <fullName evidence="1">F-box domain-containing protein</fullName>
    </recommendedName>
</protein>
<reference evidence="3" key="1">
    <citation type="journal article" date="2024" name="IScience">
        <title>Strigolactones Initiate the Formation of Haustorium-like Structures in Castilleja.</title>
        <authorList>
            <person name="Buerger M."/>
            <person name="Peterson D."/>
            <person name="Chory J."/>
        </authorList>
    </citation>
    <scope>NUCLEOTIDE SEQUENCE [LARGE SCALE GENOMIC DNA]</scope>
</reference>
<feature type="domain" description="F-box" evidence="1">
    <location>
        <begin position="42"/>
        <end position="89"/>
    </location>
</feature>
<evidence type="ECO:0000313" key="2">
    <source>
        <dbReference type="EMBL" id="KAL3615554.1"/>
    </source>
</evidence>
<keyword evidence="3" id="KW-1185">Reference proteome</keyword>
<accession>A0ABD3BE71</accession>
<dbReference type="Proteomes" id="UP001632038">
    <property type="component" value="Unassembled WGS sequence"/>
</dbReference>
<dbReference type="PANTHER" id="PTHR31672">
    <property type="entry name" value="BNACNNG10540D PROTEIN"/>
    <property type="match status" value="1"/>
</dbReference>
<dbReference type="EMBL" id="JAVIJP010000100">
    <property type="protein sequence ID" value="KAL3615554.1"/>
    <property type="molecule type" value="Genomic_DNA"/>
</dbReference>
<dbReference type="SUPFAM" id="SSF81383">
    <property type="entry name" value="F-box domain"/>
    <property type="match status" value="1"/>
</dbReference>
<evidence type="ECO:0000313" key="3">
    <source>
        <dbReference type="Proteomes" id="UP001632038"/>
    </source>
</evidence>
<proteinExistence type="predicted"/>
<dbReference type="PANTHER" id="PTHR31672:SF13">
    <property type="entry name" value="F-BOX PROTEIN CPR30-LIKE"/>
    <property type="match status" value="1"/>
</dbReference>
<dbReference type="PROSITE" id="PS50181">
    <property type="entry name" value="FBOX"/>
    <property type="match status" value="1"/>
</dbReference>
<organism evidence="2 3">
    <name type="scientific">Castilleja foliolosa</name>
    <dbReference type="NCBI Taxonomy" id="1961234"/>
    <lineage>
        <taxon>Eukaryota</taxon>
        <taxon>Viridiplantae</taxon>
        <taxon>Streptophyta</taxon>
        <taxon>Embryophyta</taxon>
        <taxon>Tracheophyta</taxon>
        <taxon>Spermatophyta</taxon>
        <taxon>Magnoliopsida</taxon>
        <taxon>eudicotyledons</taxon>
        <taxon>Gunneridae</taxon>
        <taxon>Pentapetalae</taxon>
        <taxon>asterids</taxon>
        <taxon>lamiids</taxon>
        <taxon>Lamiales</taxon>
        <taxon>Orobanchaceae</taxon>
        <taxon>Pedicularideae</taxon>
        <taxon>Castillejinae</taxon>
        <taxon>Castilleja</taxon>
    </lineage>
</organism>